<dbReference type="Gene3D" id="3.30.870.10">
    <property type="entry name" value="Endonuclease Chain A"/>
    <property type="match status" value="2"/>
</dbReference>
<dbReference type="AlphaFoldDB" id="A0A4V2ZWW4"/>
<keyword evidence="1" id="KW-0732">Signal</keyword>
<dbReference type="PANTHER" id="PTHR21248">
    <property type="entry name" value="CARDIOLIPIN SYNTHASE"/>
    <property type="match status" value="1"/>
</dbReference>
<dbReference type="InterPro" id="IPR001736">
    <property type="entry name" value="PLipase_D/transphosphatidylase"/>
</dbReference>
<feature type="signal peptide" evidence="1">
    <location>
        <begin position="1"/>
        <end position="28"/>
    </location>
</feature>
<dbReference type="SUPFAM" id="SSF56024">
    <property type="entry name" value="Phospholipase D/nuclease"/>
    <property type="match status" value="2"/>
</dbReference>
<dbReference type="OrthoDB" id="9762009at2"/>
<dbReference type="EMBL" id="SMSE01000005">
    <property type="protein sequence ID" value="TDG11572.1"/>
    <property type="molecule type" value="Genomic_DNA"/>
</dbReference>
<dbReference type="PROSITE" id="PS51257">
    <property type="entry name" value="PROKAR_LIPOPROTEIN"/>
    <property type="match status" value="1"/>
</dbReference>
<dbReference type="InterPro" id="IPR025202">
    <property type="entry name" value="PLD-like_dom"/>
</dbReference>
<dbReference type="RefSeq" id="WP_133215266.1">
    <property type="nucleotide sequence ID" value="NZ_SMSE01000005.1"/>
</dbReference>
<accession>A0A4V2ZWW4</accession>
<evidence type="ECO:0000259" key="2">
    <source>
        <dbReference type="PROSITE" id="PS50035"/>
    </source>
</evidence>
<organism evidence="3 4">
    <name type="scientific">Seongchinamella unica</name>
    <dbReference type="NCBI Taxonomy" id="2547392"/>
    <lineage>
        <taxon>Bacteria</taxon>
        <taxon>Pseudomonadati</taxon>
        <taxon>Pseudomonadota</taxon>
        <taxon>Gammaproteobacteria</taxon>
        <taxon>Cellvibrionales</taxon>
        <taxon>Halieaceae</taxon>
        <taxon>Seongchinamella</taxon>
    </lineage>
</organism>
<comment type="caution">
    <text evidence="3">The sequence shown here is derived from an EMBL/GenBank/DDBJ whole genome shotgun (WGS) entry which is preliminary data.</text>
</comment>
<feature type="chain" id="PRO_5020668987" evidence="1">
    <location>
        <begin position="29"/>
        <end position="683"/>
    </location>
</feature>
<dbReference type="PANTHER" id="PTHR21248:SF22">
    <property type="entry name" value="PHOSPHOLIPASE D"/>
    <property type="match status" value="1"/>
</dbReference>
<dbReference type="GO" id="GO:0030572">
    <property type="term" value="F:phosphatidyltransferase activity"/>
    <property type="evidence" value="ECO:0007669"/>
    <property type="project" value="UniProtKB-ARBA"/>
</dbReference>
<keyword evidence="4" id="KW-1185">Reference proteome</keyword>
<sequence>MLTTHGRYIWLIALTCLTAACSSPPPMAPIGEQVPPEEALIAVEAFRGEGRYFLRYRHNNEYFYAAGDLKGRQLLQRSADGHYQAAEVDALIPEPLGNWQDIRDRLTPVPILGLSAWASFRDRVFSGFMPTRSNSGVAVSLERGDYFFFYDREGRFRARRLIDKPAWYEVADHINLEEYYHRWEPVLLEFLQEQGVQGGEVLFNTGDLEAGAIPFIYINTRTQAIVLVRYDELPAGMGSQLPAAHWLQSLWHFVGSHTYSVPMRPFTSAQSLIALLTDTAVQPGRTLVSPAPGEASFPALSDDPPMDLVAWEQTLDQRLGREASAGTLDFLVDGDAFFPRFIDAVASADHSVDIRAYIFDNDDVALTIAEQLKRRSREGITTRVLFDGLGTIIAGGEHSETEPDHHQKPISIHRFLEQGSDIDVRAVKNTWLMGDHVKTMIIDQRIAFLGGMNIGREYRYDWHDLMMEVRGPVVDELNREFSQAWAKAGWFGDFGMMLSRDPKPVNAWSSGYPLRLIHTRPGQQEIFSLQREAIRRSRDYIYIQNAYFTDDELLHELIEARRRGVDVRVIIPLETDRGLITRNIATAANLMLEHGIRVYIYPGFTHAKAAIFDGWACVGSANFDRLSLKINREINVATSEPVAVQELLDELFLPDFERSPELTEPFPQAWADQVIEMVGDYIF</sequence>
<dbReference type="Proteomes" id="UP000295554">
    <property type="component" value="Unassembled WGS sequence"/>
</dbReference>
<protein>
    <submittedName>
        <fullName evidence="3">Phosphatidylserine/phosphatidylglycerophosphate/ cardiolipin synthase family protein</fullName>
    </submittedName>
</protein>
<dbReference type="GO" id="GO:0032049">
    <property type="term" value="P:cardiolipin biosynthetic process"/>
    <property type="evidence" value="ECO:0007669"/>
    <property type="project" value="UniProtKB-ARBA"/>
</dbReference>
<evidence type="ECO:0000313" key="4">
    <source>
        <dbReference type="Proteomes" id="UP000295554"/>
    </source>
</evidence>
<dbReference type="PROSITE" id="PS50035">
    <property type="entry name" value="PLD"/>
    <property type="match status" value="1"/>
</dbReference>
<dbReference type="Pfam" id="PF13091">
    <property type="entry name" value="PLDc_2"/>
    <property type="match status" value="2"/>
</dbReference>
<proteinExistence type="predicted"/>
<gene>
    <name evidence="3" type="ORF">E2F43_17815</name>
</gene>
<dbReference type="SMART" id="SM00155">
    <property type="entry name" value="PLDc"/>
    <property type="match status" value="2"/>
</dbReference>
<reference evidence="3 4" key="1">
    <citation type="submission" date="2019-03" db="EMBL/GenBank/DDBJ databases">
        <title>Seongchinamella monodicae gen. nov., sp. nov., a novel member of the Gammaproteobacteria isolated from a tidal mudflat of beach.</title>
        <authorList>
            <person name="Yang H.G."/>
            <person name="Kang J.W."/>
            <person name="Lee S.D."/>
        </authorList>
    </citation>
    <scope>NUCLEOTIDE SEQUENCE [LARGE SCALE GENOMIC DNA]</scope>
    <source>
        <strain evidence="3 4">GH4-78</strain>
    </source>
</reference>
<evidence type="ECO:0000313" key="3">
    <source>
        <dbReference type="EMBL" id="TDG11572.1"/>
    </source>
</evidence>
<feature type="domain" description="PLD phosphodiesterase" evidence="2">
    <location>
        <begin position="436"/>
        <end position="458"/>
    </location>
</feature>
<evidence type="ECO:0000256" key="1">
    <source>
        <dbReference type="SAM" id="SignalP"/>
    </source>
</evidence>
<name>A0A4V2ZWW4_9GAMM</name>